<keyword evidence="12" id="KW-0539">Nucleus</keyword>
<evidence type="ECO:0000313" key="15">
    <source>
        <dbReference type="Proteomes" id="UP001210925"/>
    </source>
</evidence>
<dbReference type="GO" id="GO:0046872">
    <property type="term" value="F:metal ion binding"/>
    <property type="evidence" value="ECO:0007669"/>
    <property type="project" value="UniProtKB-KW"/>
</dbReference>
<keyword evidence="8" id="KW-0378">Hydrolase</keyword>
<dbReference type="SMART" id="SM01124">
    <property type="entry name" value="DBR1"/>
    <property type="match status" value="1"/>
</dbReference>
<proteinExistence type="inferred from homology"/>
<evidence type="ECO:0000256" key="9">
    <source>
        <dbReference type="ARBA" id="ARBA00022833"/>
    </source>
</evidence>
<evidence type="ECO:0000256" key="2">
    <source>
        <dbReference type="ARBA" id="ARBA00001947"/>
    </source>
</evidence>
<organism evidence="14 15">
    <name type="scientific">Boothiomyces macroporosus</name>
    <dbReference type="NCBI Taxonomy" id="261099"/>
    <lineage>
        <taxon>Eukaryota</taxon>
        <taxon>Fungi</taxon>
        <taxon>Fungi incertae sedis</taxon>
        <taxon>Chytridiomycota</taxon>
        <taxon>Chytridiomycota incertae sedis</taxon>
        <taxon>Chytridiomycetes</taxon>
        <taxon>Rhizophydiales</taxon>
        <taxon>Terramycetaceae</taxon>
        <taxon>Boothiomyces</taxon>
    </lineage>
</organism>
<feature type="domain" description="Lariat debranching enzyme C-terminal" evidence="13">
    <location>
        <begin position="256"/>
        <end position="363"/>
    </location>
</feature>
<keyword evidence="10" id="KW-0408">Iron</keyword>
<dbReference type="InterPro" id="IPR007708">
    <property type="entry name" value="DBR1_C"/>
</dbReference>
<evidence type="ECO:0000256" key="6">
    <source>
        <dbReference type="ARBA" id="ARBA00022664"/>
    </source>
</evidence>
<keyword evidence="15" id="KW-1185">Reference proteome</keyword>
<dbReference type="GO" id="GO:0008419">
    <property type="term" value="F:RNA lariat debranching enzyme activity"/>
    <property type="evidence" value="ECO:0007669"/>
    <property type="project" value="TreeGrafter"/>
</dbReference>
<evidence type="ECO:0000256" key="5">
    <source>
        <dbReference type="ARBA" id="ARBA00006045"/>
    </source>
</evidence>
<evidence type="ECO:0000313" key="14">
    <source>
        <dbReference type="EMBL" id="KAJ3255049.1"/>
    </source>
</evidence>
<dbReference type="PANTHER" id="PTHR12849:SF0">
    <property type="entry name" value="LARIAT DEBRANCHING ENZYME"/>
    <property type="match status" value="1"/>
</dbReference>
<comment type="cofactor">
    <cofactor evidence="2">
        <name>Zn(2+)</name>
        <dbReference type="ChEBI" id="CHEBI:29105"/>
    </cofactor>
</comment>
<evidence type="ECO:0000256" key="11">
    <source>
        <dbReference type="ARBA" id="ARBA00023211"/>
    </source>
</evidence>
<evidence type="ECO:0000256" key="12">
    <source>
        <dbReference type="ARBA" id="ARBA00023242"/>
    </source>
</evidence>
<comment type="caution">
    <text evidence="14">The sequence shown here is derived from an EMBL/GenBank/DDBJ whole genome shotgun (WGS) entry which is preliminary data.</text>
</comment>
<accession>A0AAD5UDS5</accession>
<protein>
    <submittedName>
        <fullName evidence="14">Lariat debranching enzyme</fullName>
    </submittedName>
</protein>
<dbReference type="FunFam" id="3.60.21.10:FF:000035">
    <property type="entry name" value="Lariat debranching enzyme"/>
    <property type="match status" value="1"/>
</dbReference>
<dbReference type="Pfam" id="PF05011">
    <property type="entry name" value="DBR1"/>
    <property type="match status" value="1"/>
</dbReference>
<dbReference type="Proteomes" id="UP001210925">
    <property type="component" value="Unassembled WGS sequence"/>
</dbReference>
<dbReference type="InterPro" id="IPR029052">
    <property type="entry name" value="Metallo-depent_PP-like"/>
</dbReference>
<dbReference type="CDD" id="cd00844">
    <property type="entry name" value="MPP_Dbr1_N"/>
    <property type="match status" value="1"/>
</dbReference>
<evidence type="ECO:0000256" key="4">
    <source>
        <dbReference type="ARBA" id="ARBA00004123"/>
    </source>
</evidence>
<keyword evidence="9" id="KW-0862">Zinc</keyword>
<keyword evidence="11" id="KW-0464">Manganese</keyword>
<evidence type="ECO:0000256" key="10">
    <source>
        <dbReference type="ARBA" id="ARBA00023004"/>
    </source>
</evidence>
<evidence type="ECO:0000256" key="3">
    <source>
        <dbReference type="ARBA" id="ARBA00001954"/>
    </source>
</evidence>
<evidence type="ECO:0000256" key="1">
    <source>
        <dbReference type="ARBA" id="ARBA00001936"/>
    </source>
</evidence>
<dbReference type="InterPro" id="IPR041816">
    <property type="entry name" value="Dbr1_N"/>
</dbReference>
<comment type="cofactor">
    <cofactor evidence="1">
        <name>Mn(2+)</name>
        <dbReference type="ChEBI" id="CHEBI:29035"/>
    </cofactor>
</comment>
<sequence>MSRSLRVAIEGCCHGELDKIYQAIKLNEKQHNYTVDLLLICGDFQSIRNYTDLNSMAVPEKYKKIGNFYQYYIGEKIAPIPTIFIGGNHEASNYLYELFHGGYVCPNIYYLGSAGVVNFGGLRIAGLSGIYKGHDYRKGFFEKQPLNQNDQRSIYHLRKFNVMRMEMIQSPVDIFLSHDWPQGIAKHGNLSELLKWKSFLKKEIDNNTLGSPPLLELMKKIRPKHWFSAHLHVKYQANYVHEKNDNPDELDLDISDDESTLPKSTQFLSLDKCLPNRGYLEIMEIKVDKPATLEITLDKEWLAIVKTMDSCMSFNEYPKYPNIEPLLPLLQDNLAWIKKKPESFFKPSQFVQTAKPYDPQRKNDKTLGK</sequence>
<name>A0AAD5UDS5_9FUNG</name>
<dbReference type="PANTHER" id="PTHR12849">
    <property type="entry name" value="RNA LARIAT DEBRANCHING ENZYME"/>
    <property type="match status" value="1"/>
</dbReference>
<evidence type="ECO:0000259" key="13">
    <source>
        <dbReference type="SMART" id="SM01124"/>
    </source>
</evidence>
<dbReference type="GO" id="GO:0005634">
    <property type="term" value="C:nucleus"/>
    <property type="evidence" value="ECO:0007669"/>
    <property type="project" value="UniProtKB-SubCell"/>
</dbReference>
<keyword evidence="6" id="KW-0507">mRNA processing</keyword>
<dbReference type="AlphaFoldDB" id="A0AAD5UDS5"/>
<dbReference type="InterPro" id="IPR004843">
    <property type="entry name" value="Calcineurin-like_PHP"/>
</dbReference>
<reference evidence="14" key="1">
    <citation type="submission" date="2020-05" db="EMBL/GenBank/DDBJ databases">
        <title>Phylogenomic resolution of chytrid fungi.</title>
        <authorList>
            <person name="Stajich J.E."/>
            <person name="Amses K."/>
            <person name="Simmons R."/>
            <person name="Seto K."/>
            <person name="Myers J."/>
            <person name="Bonds A."/>
            <person name="Quandt C.A."/>
            <person name="Barry K."/>
            <person name="Liu P."/>
            <person name="Grigoriev I."/>
            <person name="Longcore J.E."/>
            <person name="James T.Y."/>
        </authorList>
    </citation>
    <scope>NUCLEOTIDE SEQUENCE</scope>
    <source>
        <strain evidence="14">PLAUS21</strain>
    </source>
</reference>
<comment type="similarity">
    <text evidence="5">Belongs to the lariat debranching enzyme family.</text>
</comment>
<dbReference type="SUPFAM" id="SSF56300">
    <property type="entry name" value="Metallo-dependent phosphatases"/>
    <property type="match status" value="1"/>
</dbReference>
<dbReference type="EMBL" id="JADGKB010000073">
    <property type="protein sequence ID" value="KAJ3255049.1"/>
    <property type="molecule type" value="Genomic_DNA"/>
</dbReference>
<dbReference type="Pfam" id="PF00149">
    <property type="entry name" value="Metallophos"/>
    <property type="match status" value="1"/>
</dbReference>
<gene>
    <name evidence="14" type="primary">DBR1</name>
    <name evidence="14" type="ORF">HK103_006669</name>
</gene>
<keyword evidence="7" id="KW-0479">Metal-binding</keyword>
<dbReference type="Gene3D" id="3.60.21.10">
    <property type="match status" value="1"/>
</dbReference>
<dbReference type="GO" id="GO:0000398">
    <property type="term" value="P:mRNA splicing, via spliceosome"/>
    <property type="evidence" value="ECO:0007669"/>
    <property type="project" value="TreeGrafter"/>
</dbReference>
<comment type="subcellular location">
    <subcellularLocation>
        <location evidence="4">Nucleus</location>
    </subcellularLocation>
</comment>
<comment type="cofactor">
    <cofactor evidence="3">
        <name>Fe(2+)</name>
        <dbReference type="ChEBI" id="CHEBI:29033"/>
    </cofactor>
</comment>
<evidence type="ECO:0000256" key="7">
    <source>
        <dbReference type="ARBA" id="ARBA00022723"/>
    </source>
</evidence>
<evidence type="ECO:0000256" key="8">
    <source>
        <dbReference type="ARBA" id="ARBA00022801"/>
    </source>
</evidence>